<reference evidence="5" key="3">
    <citation type="submission" date="2014-01" db="EMBL/GenBank/DDBJ databases">
        <title>Evolution of pathogenesis and genome organization in the Tremellales.</title>
        <authorList>
            <person name="Cuomo C."/>
            <person name="Litvintseva A."/>
            <person name="Heitman J."/>
            <person name="Chen Y."/>
            <person name="Sun S."/>
            <person name="Springer D."/>
            <person name="Dromer F."/>
            <person name="Young S."/>
            <person name="Zeng Q."/>
            <person name="Chapman S."/>
            <person name="Gujja S."/>
            <person name="Saif S."/>
            <person name="Birren B."/>
        </authorList>
    </citation>
    <scope>NUCLEOTIDE SEQUENCE</scope>
    <source>
        <strain evidence="5">CBS 10118</strain>
    </source>
</reference>
<evidence type="ECO:0000256" key="1">
    <source>
        <dbReference type="ARBA" id="ARBA00003548"/>
    </source>
</evidence>
<evidence type="ECO:0000256" key="3">
    <source>
        <dbReference type="ARBA" id="ARBA00013566"/>
    </source>
</evidence>
<evidence type="ECO:0000313" key="5">
    <source>
        <dbReference type="EMBL" id="OCF27236.1"/>
    </source>
</evidence>
<evidence type="ECO:0000313" key="6">
    <source>
        <dbReference type="EMBL" id="WVW81383.1"/>
    </source>
</evidence>
<reference evidence="5" key="1">
    <citation type="submission" date="2013-07" db="EMBL/GenBank/DDBJ databases">
        <title>The Genome Sequence of Cryptococcus bestiolae CBS10118.</title>
        <authorList>
            <consortium name="The Broad Institute Genome Sequencing Platform"/>
            <person name="Cuomo C."/>
            <person name="Litvintseva A."/>
            <person name="Chen Y."/>
            <person name="Heitman J."/>
            <person name="Sun S."/>
            <person name="Springer D."/>
            <person name="Dromer F."/>
            <person name="Young S.K."/>
            <person name="Zeng Q."/>
            <person name="Gargeya S."/>
            <person name="Fitzgerald M."/>
            <person name="Abouelleil A."/>
            <person name="Alvarado L."/>
            <person name="Berlin A.M."/>
            <person name="Chapman S.B."/>
            <person name="Dewar J."/>
            <person name="Goldberg J."/>
            <person name="Griggs A."/>
            <person name="Gujja S."/>
            <person name="Hansen M."/>
            <person name="Howarth C."/>
            <person name="Imamovic A."/>
            <person name="Larimer J."/>
            <person name="McCowan C."/>
            <person name="Murphy C."/>
            <person name="Pearson M."/>
            <person name="Priest M."/>
            <person name="Roberts A."/>
            <person name="Saif S."/>
            <person name="Shea T."/>
            <person name="Sykes S."/>
            <person name="Wortman J."/>
            <person name="Nusbaum C."/>
            <person name="Birren B."/>
        </authorList>
    </citation>
    <scope>NUCLEOTIDE SEQUENCE [LARGE SCALE GENOMIC DNA]</scope>
    <source>
        <strain evidence="5">CBS 10118</strain>
    </source>
</reference>
<feature type="compositionally biased region" description="Basic residues" evidence="4">
    <location>
        <begin position="203"/>
        <end position="212"/>
    </location>
</feature>
<dbReference type="RefSeq" id="XP_019048306.1">
    <property type="nucleotide sequence ID" value="XM_019188744.1"/>
</dbReference>
<proteinExistence type="inferred from homology"/>
<organism evidence="5">
    <name type="scientific">Kwoniella bestiolae CBS 10118</name>
    <dbReference type="NCBI Taxonomy" id="1296100"/>
    <lineage>
        <taxon>Eukaryota</taxon>
        <taxon>Fungi</taxon>
        <taxon>Dikarya</taxon>
        <taxon>Basidiomycota</taxon>
        <taxon>Agaricomycotina</taxon>
        <taxon>Tremellomycetes</taxon>
        <taxon>Tremellales</taxon>
        <taxon>Cryptococcaceae</taxon>
        <taxon>Kwoniella</taxon>
    </lineage>
</organism>
<dbReference type="EMBL" id="CP144542">
    <property type="protein sequence ID" value="WVW81383.1"/>
    <property type="molecule type" value="Genomic_DNA"/>
</dbReference>
<sequence length="372" mass="41974">MFIITKASSSRLPPPLRHLIACAHCRPFTSTPPTLVKRPQKPYEAPLAKIDAYGNRIPIDFGRTSDKSELSRIQFLETLSERRGKSNIEKYGNSEKFGLRRGRSKGSNHIDEDGSDGGLRDQLEEEDWRNKIGIKTYNDSRTLKVGKKKFNRAMESYLEEAKRLNPNASQIQLENEMKKNQRKQKKYPGLPSQTNNRMDTRATQKKTLIRSRSRLDDEDEGTNVFVKSPKKSFGLSAITSGSGSGSRDSPVKADDPSSSTEPLTKQPKSPTEYWRPTKKLTYSAMAGLKTLHSMDPVKFNREFLSEKFGISREAVSRILKSKYRSNKESSDSDDNGLIIPGDLKGTKWDRNPASSEEISPVPAILRTFGRDQ</sequence>
<accession>A0A1B9G887</accession>
<feature type="region of interest" description="Disordered" evidence="4">
    <location>
        <begin position="322"/>
        <end position="361"/>
    </location>
</feature>
<reference evidence="6" key="4">
    <citation type="submission" date="2024-02" db="EMBL/GenBank/DDBJ databases">
        <title>Comparative genomics of Cryptococcus and Kwoniella reveals pathogenesis evolution and contrasting modes of karyotype evolution via chromosome fusion or intercentromeric recombination.</title>
        <authorList>
            <person name="Coelho M.A."/>
            <person name="David-Palma M."/>
            <person name="Shea T."/>
            <person name="Bowers K."/>
            <person name="McGinley-Smith S."/>
            <person name="Mohammad A.W."/>
            <person name="Gnirke A."/>
            <person name="Yurkov A.M."/>
            <person name="Nowrousian M."/>
            <person name="Sun S."/>
            <person name="Cuomo C.A."/>
            <person name="Heitman J."/>
        </authorList>
    </citation>
    <scope>NUCLEOTIDE SEQUENCE</scope>
    <source>
        <strain evidence="6">CBS 10118</strain>
    </source>
</reference>
<dbReference type="AlphaFoldDB" id="A0A1B9G887"/>
<dbReference type="STRING" id="1296100.A0A1B9G887"/>
<feature type="compositionally biased region" description="Polar residues" evidence="4">
    <location>
        <begin position="237"/>
        <end position="247"/>
    </location>
</feature>
<evidence type="ECO:0000256" key="2">
    <source>
        <dbReference type="ARBA" id="ARBA00010895"/>
    </source>
</evidence>
<dbReference type="GO" id="GO:0005634">
    <property type="term" value="C:nucleus"/>
    <property type="evidence" value="ECO:0007669"/>
    <property type="project" value="TreeGrafter"/>
</dbReference>
<reference evidence="6" key="2">
    <citation type="submission" date="2013-07" db="EMBL/GenBank/DDBJ databases">
        <authorList>
            <consortium name="The Broad Institute Genome Sequencing Platform"/>
            <person name="Cuomo C."/>
            <person name="Litvintseva A."/>
            <person name="Chen Y."/>
            <person name="Heitman J."/>
            <person name="Sun S."/>
            <person name="Springer D."/>
            <person name="Dromer F."/>
            <person name="Young S.K."/>
            <person name="Zeng Q."/>
            <person name="Gargeya S."/>
            <person name="Fitzgerald M."/>
            <person name="Abouelleil A."/>
            <person name="Alvarado L."/>
            <person name="Berlin A.M."/>
            <person name="Chapman S.B."/>
            <person name="Dewar J."/>
            <person name="Goldberg J."/>
            <person name="Griggs A."/>
            <person name="Gujja S."/>
            <person name="Hansen M."/>
            <person name="Howarth C."/>
            <person name="Imamovic A."/>
            <person name="Larimer J."/>
            <person name="McCowan C."/>
            <person name="Murphy C."/>
            <person name="Pearson M."/>
            <person name="Priest M."/>
            <person name="Roberts A."/>
            <person name="Saif S."/>
            <person name="Shea T."/>
            <person name="Sykes S."/>
            <person name="Wortman J."/>
            <person name="Nusbaum C."/>
            <person name="Birren B."/>
        </authorList>
    </citation>
    <scope>NUCLEOTIDE SEQUENCE</scope>
    <source>
        <strain evidence="6">CBS 10118</strain>
    </source>
</reference>
<comment type="function">
    <text evidence="1">Required for respiratory activity and maintenance and expression of the mitochondrial genome.</text>
</comment>
<gene>
    <name evidence="5" type="ORF">I302_02076</name>
    <name evidence="6" type="ORF">I302_103375</name>
</gene>
<keyword evidence="7" id="KW-1185">Reference proteome</keyword>
<protein>
    <recommendedName>
        <fullName evidence="3">Required for respiratory growth protein 9, mitochondrial</fullName>
    </recommendedName>
</protein>
<dbReference type="PANTHER" id="PTHR13475">
    <property type="entry name" value="NEUGRIN"/>
    <property type="match status" value="1"/>
</dbReference>
<feature type="region of interest" description="Disordered" evidence="4">
    <location>
        <begin position="97"/>
        <end position="122"/>
    </location>
</feature>
<dbReference type="KEGG" id="kbi:30206475"/>
<name>A0A1B9G887_9TREE</name>
<comment type="similarity">
    <text evidence="2">Belongs to the RRG9 family.</text>
</comment>
<dbReference type="Proteomes" id="UP000092730">
    <property type="component" value="Chromosome 2"/>
</dbReference>
<dbReference type="EMBL" id="KI894019">
    <property type="protein sequence ID" value="OCF27236.1"/>
    <property type="molecule type" value="Genomic_DNA"/>
</dbReference>
<dbReference type="PANTHER" id="PTHR13475:SF3">
    <property type="entry name" value="NEUGRIN"/>
    <property type="match status" value="1"/>
</dbReference>
<dbReference type="GeneID" id="30206475"/>
<dbReference type="InterPro" id="IPR010487">
    <property type="entry name" value="NGRN/Rrg9"/>
</dbReference>
<evidence type="ECO:0000313" key="7">
    <source>
        <dbReference type="Proteomes" id="UP000092730"/>
    </source>
</evidence>
<evidence type="ECO:0000256" key="4">
    <source>
        <dbReference type="SAM" id="MobiDB-lite"/>
    </source>
</evidence>
<feature type="compositionally biased region" description="Basic and acidic residues" evidence="4">
    <location>
        <begin position="108"/>
        <end position="122"/>
    </location>
</feature>
<dbReference type="VEuPathDB" id="FungiDB:I302_02076"/>
<dbReference type="OrthoDB" id="5578174at2759"/>
<feature type="compositionally biased region" description="Polar residues" evidence="4">
    <location>
        <begin position="256"/>
        <end position="269"/>
    </location>
</feature>
<feature type="region of interest" description="Disordered" evidence="4">
    <location>
        <begin position="176"/>
        <end position="276"/>
    </location>
</feature>